<evidence type="ECO:0000313" key="7">
    <source>
        <dbReference type="Proteomes" id="UP000031972"/>
    </source>
</evidence>
<sequence>MTTKSLPFPLTSDQSFYEALGDWIGDVFYDILPEKGLELRDEQIFMAFQMEQAFKKKSIMFAEAGVGTGKTLAYLLYTIPYARYTGKPAIIACSDETLIEQLVKKTGDIQKLEDLLGLSIDVRLAKSREQYLCLKKLDKTTAKSEDEDLDEVYEQIPEFVYGKGSMTSFYPYGDRKEFPYLDDDQWKQINWDSLQDCLSCDVRHRCGQTLNREHYRSAGDLIICSHDFYMEHIWTKEARKREGQLPLLPEASAVVFDEGHLLEFAAQKALTYRTSLSNLSIILDKLTSNDIREKTLYLIERIVEQHDEWFASISKHADHETTSERRAIVRHEEVLTYSKKLKESIDQLLEELVFESELYMIDEYDLKIVEEYLEQVLFSLKLLVEDDGAIIWLEEDADDETLVIMPRLVEDILREEVFSKKIPTIFSSATLSIKEDFSYLANSLGIDQYDSFSVSSPFDYSNAMSVEIHFIDEFEKGQKQVQLLGSHDEGSLILFNAKEDQDLYRYGYAPELGQDIHLYYEGDEEISTLVEKFQHDHSSVLSSYHLWEGLDIPGSSLSQVIIDSLPFPPQDPVFEAKRNHSSDPVNEVDLPYMLLRLQQGIGRLIRTSSDKGEVHLFLCDEDQKWLNEIEQILPVKPVINKGQSRINRD</sequence>
<keyword evidence="2" id="KW-0378">Hydrolase</keyword>
<evidence type="ECO:0000259" key="5">
    <source>
        <dbReference type="PROSITE" id="PS51193"/>
    </source>
</evidence>
<dbReference type="PANTHER" id="PTHR11472">
    <property type="entry name" value="DNA REPAIR DEAD HELICASE RAD3/XP-D SUBFAMILY MEMBER"/>
    <property type="match status" value="1"/>
</dbReference>
<evidence type="ECO:0000256" key="3">
    <source>
        <dbReference type="ARBA" id="ARBA00022840"/>
    </source>
</evidence>
<dbReference type="OrthoDB" id="9803913at2"/>
<feature type="domain" description="Helicase ATP-binding" evidence="5">
    <location>
        <begin position="29"/>
        <end position="303"/>
    </location>
</feature>
<keyword evidence="6" id="KW-0347">Helicase</keyword>
<evidence type="ECO:0000313" key="6">
    <source>
        <dbReference type="EMBL" id="KIL48016.1"/>
    </source>
</evidence>
<dbReference type="PROSITE" id="PS51193">
    <property type="entry name" value="HELICASE_ATP_BIND_2"/>
    <property type="match status" value="1"/>
</dbReference>
<evidence type="ECO:0000256" key="4">
    <source>
        <dbReference type="ARBA" id="ARBA00038058"/>
    </source>
</evidence>
<dbReference type="GO" id="GO:0016818">
    <property type="term" value="F:hydrolase activity, acting on acid anhydrides, in phosphorus-containing anhydrides"/>
    <property type="evidence" value="ECO:0007669"/>
    <property type="project" value="InterPro"/>
</dbReference>
<proteinExistence type="inferred from homology"/>
<evidence type="ECO:0000256" key="1">
    <source>
        <dbReference type="ARBA" id="ARBA00022741"/>
    </source>
</evidence>
<dbReference type="EMBL" id="JXRR01000014">
    <property type="protein sequence ID" value="KIL48016.1"/>
    <property type="molecule type" value="Genomic_DNA"/>
</dbReference>
<dbReference type="PATRIC" id="fig|220754.4.peg.2200"/>
<comment type="caution">
    <text evidence="6">The sequence shown here is derived from an EMBL/GenBank/DDBJ whole genome shotgun (WGS) entry which is preliminary data.</text>
</comment>
<keyword evidence="7" id="KW-1185">Reference proteome</keyword>
<dbReference type="InterPro" id="IPR027417">
    <property type="entry name" value="P-loop_NTPase"/>
</dbReference>
<accession>A0A0C2VUC6</accession>
<dbReference type="Proteomes" id="UP000031972">
    <property type="component" value="Unassembled WGS sequence"/>
</dbReference>
<gene>
    <name evidence="6" type="ORF">KR50_21830</name>
</gene>
<dbReference type="AlphaFoldDB" id="A0A0C2VUC6"/>
<comment type="similarity">
    <text evidence="4">Belongs to the helicase family. DinG subfamily.</text>
</comment>
<protein>
    <submittedName>
        <fullName evidence="6">ATP-dependent helicase</fullName>
    </submittedName>
</protein>
<dbReference type="GO" id="GO:0003678">
    <property type="term" value="F:DNA helicase activity"/>
    <property type="evidence" value="ECO:0007669"/>
    <property type="project" value="TreeGrafter"/>
</dbReference>
<dbReference type="InterPro" id="IPR014013">
    <property type="entry name" value="Helic_SF1/SF2_ATP-bd_DinG/Rad3"/>
</dbReference>
<dbReference type="Gene3D" id="3.40.50.300">
    <property type="entry name" value="P-loop containing nucleotide triphosphate hydrolases"/>
    <property type="match status" value="2"/>
</dbReference>
<dbReference type="Pfam" id="PF13307">
    <property type="entry name" value="Helicase_C_2"/>
    <property type="match status" value="1"/>
</dbReference>
<organism evidence="6 7">
    <name type="scientific">Jeotgalibacillus campisalis</name>
    <dbReference type="NCBI Taxonomy" id="220754"/>
    <lineage>
        <taxon>Bacteria</taxon>
        <taxon>Bacillati</taxon>
        <taxon>Bacillota</taxon>
        <taxon>Bacilli</taxon>
        <taxon>Bacillales</taxon>
        <taxon>Caryophanaceae</taxon>
        <taxon>Jeotgalibacillus</taxon>
    </lineage>
</organism>
<dbReference type="GO" id="GO:0003676">
    <property type="term" value="F:nucleic acid binding"/>
    <property type="evidence" value="ECO:0007669"/>
    <property type="project" value="InterPro"/>
</dbReference>
<evidence type="ECO:0000256" key="2">
    <source>
        <dbReference type="ARBA" id="ARBA00022801"/>
    </source>
</evidence>
<dbReference type="GO" id="GO:0006139">
    <property type="term" value="P:nucleobase-containing compound metabolic process"/>
    <property type="evidence" value="ECO:0007669"/>
    <property type="project" value="InterPro"/>
</dbReference>
<dbReference type="PANTHER" id="PTHR11472:SF57">
    <property type="entry name" value="ATP-DEPENDENT HELICASE YPVA-RELATED"/>
    <property type="match status" value="1"/>
</dbReference>
<reference evidence="6 7" key="1">
    <citation type="submission" date="2015-01" db="EMBL/GenBank/DDBJ databases">
        <title>Jeotgalibacillus campisalis genome sequencing.</title>
        <authorList>
            <person name="Goh K.M."/>
            <person name="Chan K.-G."/>
            <person name="Yaakop A.S."/>
            <person name="Ee R."/>
            <person name="Gan H.M."/>
            <person name="Chan C.S."/>
        </authorList>
    </citation>
    <scope>NUCLEOTIDE SEQUENCE [LARGE SCALE GENOMIC DNA]</scope>
    <source>
        <strain evidence="6 7">SF-57</strain>
    </source>
</reference>
<dbReference type="InterPro" id="IPR045028">
    <property type="entry name" value="DinG/Rad3-like"/>
</dbReference>
<keyword evidence="1" id="KW-0547">Nucleotide-binding</keyword>
<dbReference type="SUPFAM" id="SSF52540">
    <property type="entry name" value="P-loop containing nucleoside triphosphate hydrolases"/>
    <property type="match status" value="1"/>
</dbReference>
<dbReference type="RefSeq" id="WP_041057950.1">
    <property type="nucleotide sequence ID" value="NZ_JXRR01000014.1"/>
</dbReference>
<dbReference type="InterPro" id="IPR006555">
    <property type="entry name" value="ATP-dep_Helicase_C"/>
</dbReference>
<keyword evidence="3" id="KW-0067">ATP-binding</keyword>
<dbReference type="SMART" id="SM00491">
    <property type="entry name" value="HELICc2"/>
    <property type="match status" value="1"/>
</dbReference>
<name>A0A0C2VUC6_9BACL</name>
<dbReference type="GO" id="GO:0005524">
    <property type="term" value="F:ATP binding"/>
    <property type="evidence" value="ECO:0007669"/>
    <property type="project" value="UniProtKB-KW"/>
</dbReference>